<accession>A0A1B7TDJ5</accession>
<keyword evidence="1" id="KW-0472">Membrane</keyword>
<feature type="transmembrane region" description="Helical" evidence="1">
    <location>
        <begin position="44"/>
        <end position="69"/>
    </location>
</feature>
<reference evidence="3" key="1">
    <citation type="journal article" date="2016" name="Proc. Natl. Acad. Sci. U.S.A.">
        <title>Comparative genomics of biotechnologically important yeasts.</title>
        <authorList>
            <person name="Riley R."/>
            <person name="Haridas S."/>
            <person name="Wolfe K.H."/>
            <person name="Lopes M.R."/>
            <person name="Hittinger C.T."/>
            <person name="Goeker M."/>
            <person name="Salamov A.A."/>
            <person name="Wisecaver J.H."/>
            <person name="Long T.M."/>
            <person name="Calvey C.H."/>
            <person name="Aerts A.L."/>
            <person name="Barry K.W."/>
            <person name="Choi C."/>
            <person name="Clum A."/>
            <person name="Coughlan A.Y."/>
            <person name="Deshpande S."/>
            <person name="Douglass A.P."/>
            <person name="Hanson S.J."/>
            <person name="Klenk H.-P."/>
            <person name="LaButti K.M."/>
            <person name="Lapidus A."/>
            <person name="Lindquist E.A."/>
            <person name="Lipzen A.M."/>
            <person name="Meier-Kolthoff J.P."/>
            <person name="Ohm R.A."/>
            <person name="Otillar R.P."/>
            <person name="Pangilinan J.L."/>
            <person name="Peng Y."/>
            <person name="Rokas A."/>
            <person name="Rosa C.A."/>
            <person name="Scheuner C."/>
            <person name="Sibirny A.A."/>
            <person name="Slot J.C."/>
            <person name="Stielow J.B."/>
            <person name="Sun H."/>
            <person name="Kurtzman C.P."/>
            <person name="Blackwell M."/>
            <person name="Grigoriev I.V."/>
            <person name="Jeffries T.W."/>
        </authorList>
    </citation>
    <scope>NUCLEOTIDE SEQUENCE [LARGE SCALE GENOMIC DNA]</scope>
    <source>
        <strain evidence="3">NRRL Y-1626</strain>
    </source>
</reference>
<evidence type="ECO:0000256" key="1">
    <source>
        <dbReference type="SAM" id="Phobius"/>
    </source>
</evidence>
<keyword evidence="1" id="KW-0812">Transmembrane</keyword>
<name>A0A1B7TDJ5_9ASCO</name>
<dbReference type="Proteomes" id="UP000092321">
    <property type="component" value="Unassembled WGS sequence"/>
</dbReference>
<organism evidence="2 3">
    <name type="scientific">Hanseniaspora valbyensis NRRL Y-1626</name>
    <dbReference type="NCBI Taxonomy" id="766949"/>
    <lineage>
        <taxon>Eukaryota</taxon>
        <taxon>Fungi</taxon>
        <taxon>Dikarya</taxon>
        <taxon>Ascomycota</taxon>
        <taxon>Saccharomycotina</taxon>
        <taxon>Saccharomycetes</taxon>
        <taxon>Saccharomycodales</taxon>
        <taxon>Saccharomycodaceae</taxon>
        <taxon>Hanseniaspora</taxon>
    </lineage>
</organism>
<keyword evidence="1" id="KW-1133">Transmembrane helix</keyword>
<dbReference type="AlphaFoldDB" id="A0A1B7TDJ5"/>
<gene>
    <name evidence="2" type="ORF">HANVADRAFT_52826</name>
</gene>
<evidence type="ECO:0000313" key="2">
    <source>
        <dbReference type="EMBL" id="OBA26790.1"/>
    </source>
</evidence>
<evidence type="ECO:0000313" key="3">
    <source>
        <dbReference type="Proteomes" id="UP000092321"/>
    </source>
</evidence>
<comment type="caution">
    <text evidence="2">The sequence shown here is derived from an EMBL/GenBank/DDBJ whole genome shotgun (WGS) entry which is preliminary data.</text>
</comment>
<protein>
    <submittedName>
        <fullName evidence="2">Uncharacterized protein</fullName>
    </submittedName>
</protein>
<dbReference type="OrthoDB" id="4041975at2759"/>
<keyword evidence="3" id="KW-1185">Reference proteome</keyword>
<sequence length="245" mass="29181">MKNIFNNNSNNTQPFLLEETIVNFLGHHIPFLNNYMYDKISTRITLLLLFLGILAIINELFITIDMFFLSRSTYKELKKVTNLEDLLNHELLNDPKYFAKEVENGNEEFETMEHFFKKPVHVSHVSVYCALINGKDRFQPIIDRPLKFTFEFTPEDFENTKYSQDYGCDLYHLKLKIYHFFKDSEIYKELEAKNEFDLDNFTVSKSIYLYNPMDELMDSEKLNKLPLCFLKIETGDRLKCELVLR</sequence>
<dbReference type="EMBL" id="LXPE01000013">
    <property type="protein sequence ID" value="OBA26790.1"/>
    <property type="molecule type" value="Genomic_DNA"/>
</dbReference>
<proteinExistence type="predicted"/>